<sequence length="305" mass="33682">MGNKIASLAAYFSGYAGNLVSLPTVENISPRITRLLGCNPSPMTLQGTNTYLVGTGKSRILIDTGSGGSVEYTTHLKEVLSSNETTIQEIILTHWHPDHVGGISDVLTCVENPDNVRISKLPQEGLMEEIGGNSERKYHYLNDGDEILTEGATLKVYHTPGHTTDHLILLLKEENAVFSGDCILGQGTAVFEDLFSYMKSLEKILSLDPCIIYPGHGPVVTEAVEKITNYIEHRNMREKQILDSIGETPTDFVSAMDIVKKVYTETPWYLHKAAENNVHHHLTKLEKEGYVSECHVSQWSGLAST</sequence>
<dbReference type="GO" id="GO:0005759">
    <property type="term" value="C:mitochondrial matrix"/>
    <property type="evidence" value="ECO:0007669"/>
    <property type="project" value="TreeGrafter"/>
</dbReference>
<dbReference type="InterPro" id="IPR041516">
    <property type="entry name" value="LACTB2_WH"/>
</dbReference>
<dbReference type="Pfam" id="PF00753">
    <property type="entry name" value="Lactamase_B"/>
    <property type="match status" value="1"/>
</dbReference>
<dbReference type="FunFam" id="1.10.10.10:FF:000328">
    <property type="entry name" value="Lactamase beta 2"/>
    <property type="match status" value="1"/>
</dbReference>
<dbReference type="Pfam" id="PF17778">
    <property type="entry name" value="WHD_BLACT"/>
    <property type="match status" value="1"/>
</dbReference>
<dbReference type="AlphaFoldDB" id="A0AAD9V3N7"/>
<dbReference type="Gene3D" id="3.60.15.10">
    <property type="entry name" value="Ribonuclease Z/Hydroxyacylglutathione hydrolase-like"/>
    <property type="match status" value="1"/>
</dbReference>
<dbReference type="SUPFAM" id="SSF56281">
    <property type="entry name" value="Metallo-hydrolase/oxidoreductase"/>
    <property type="match status" value="1"/>
</dbReference>
<evidence type="ECO:0000256" key="2">
    <source>
        <dbReference type="ARBA" id="ARBA00022723"/>
    </source>
</evidence>
<evidence type="ECO:0000259" key="5">
    <source>
        <dbReference type="SMART" id="SM00849"/>
    </source>
</evidence>
<reference evidence="6" key="2">
    <citation type="journal article" date="2023" name="Science">
        <title>Genomic signatures of disease resistance in endangered staghorn corals.</title>
        <authorList>
            <person name="Vollmer S.V."/>
            <person name="Selwyn J.D."/>
            <person name="Despard B.A."/>
            <person name="Roesel C.L."/>
        </authorList>
    </citation>
    <scope>NUCLEOTIDE SEQUENCE</scope>
    <source>
        <strain evidence="6">K2</strain>
    </source>
</reference>
<evidence type="ECO:0000313" key="7">
    <source>
        <dbReference type="Proteomes" id="UP001249851"/>
    </source>
</evidence>
<dbReference type="CDD" id="cd07722">
    <property type="entry name" value="LACTB2-like_MBL-fold"/>
    <property type="match status" value="1"/>
</dbReference>
<dbReference type="InterPro" id="IPR036866">
    <property type="entry name" value="RibonucZ/Hydroxyglut_hydro"/>
</dbReference>
<reference evidence="6" key="1">
    <citation type="journal article" date="2023" name="G3 (Bethesda)">
        <title>Whole genome assembly and annotation of the endangered Caribbean coral Acropora cervicornis.</title>
        <authorList>
            <person name="Selwyn J.D."/>
            <person name="Vollmer S.V."/>
        </authorList>
    </citation>
    <scope>NUCLEOTIDE SEQUENCE</scope>
    <source>
        <strain evidence="6">K2</strain>
    </source>
</reference>
<keyword evidence="3" id="KW-0378">Hydrolase</keyword>
<dbReference type="GO" id="GO:0016787">
    <property type="term" value="F:hydrolase activity"/>
    <property type="evidence" value="ECO:0007669"/>
    <property type="project" value="UniProtKB-KW"/>
</dbReference>
<evidence type="ECO:0000256" key="3">
    <source>
        <dbReference type="ARBA" id="ARBA00022801"/>
    </source>
</evidence>
<dbReference type="PANTHER" id="PTHR23131:SF0">
    <property type="entry name" value="ENDORIBONUCLEASE LACTB2"/>
    <property type="match status" value="1"/>
</dbReference>
<protein>
    <submittedName>
        <fullName evidence="6">Endoribonuclease LACTB2</fullName>
    </submittedName>
</protein>
<dbReference type="PANTHER" id="PTHR23131">
    <property type="entry name" value="ENDORIBONUCLEASE LACTB2"/>
    <property type="match status" value="1"/>
</dbReference>
<evidence type="ECO:0000256" key="4">
    <source>
        <dbReference type="ARBA" id="ARBA00022833"/>
    </source>
</evidence>
<dbReference type="InterPro" id="IPR001279">
    <property type="entry name" value="Metallo-B-lactamas"/>
</dbReference>
<accession>A0AAD9V3N7</accession>
<dbReference type="InterPro" id="IPR050662">
    <property type="entry name" value="Sec-metab_biosynth-thioest"/>
</dbReference>
<dbReference type="Gene3D" id="1.10.10.10">
    <property type="entry name" value="Winged helix-like DNA-binding domain superfamily/Winged helix DNA-binding domain"/>
    <property type="match status" value="1"/>
</dbReference>
<dbReference type="Proteomes" id="UP001249851">
    <property type="component" value="Unassembled WGS sequence"/>
</dbReference>
<dbReference type="FunFam" id="3.60.15.10:FF:000017">
    <property type="entry name" value="Lactamase beta 2"/>
    <property type="match status" value="1"/>
</dbReference>
<dbReference type="GO" id="GO:0004521">
    <property type="term" value="F:RNA endonuclease activity"/>
    <property type="evidence" value="ECO:0007669"/>
    <property type="project" value="TreeGrafter"/>
</dbReference>
<dbReference type="InterPro" id="IPR047921">
    <property type="entry name" value="LACTB2-like_MBL-fold"/>
</dbReference>
<evidence type="ECO:0000313" key="6">
    <source>
        <dbReference type="EMBL" id="KAK2560104.1"/>
    </source>
</evidence>
<keyword evidence="7" id="KW-1185">Reference proteome</keyword>
<evidence type="ECO:0000256" key="1">
    <source>
        <dbReference type="ARBA" id="ARBA00006759"/>
    </source>
</evidence>
<dbReference type="GO" id="GO:0046872">
    <property type="term" value="F:metal ion binding"/>
    <property type="evidence" value="ECO:0007669"/>
    <property type="project" value="UniProtKB-KW"/>
</dbReference>
<dbReference type="InterPro" id="IPR036388">
    <property type="entry name" value="WH-like_DNA-bd_sf"/>
</dbReference>
<comment type="similarity">
    <text evidence="1">Belongs to the metallo-beta-lactamase superfamily. Glyoxalase II family.</text>
</comment>
<dbReference type="SMART" id="SM00849">
    <property type="entry name" value="Lactamase_B"/>
    <property type="match status" value="1"/>
</dbReference>
<dbReference type="GO" id="GO:0003727">
    <property type="term" value="F:single-stranded RNA binding"/>
    <property type="evidence" value="ECO:0007669"/>
    <property type="project" value="TreeGrafter"/>
</dbReference>
<keyword evidence="4" id="KW-0862">Zinc</keyword>
<dbReference type="EMBL" id="JARQWQ010000037">
    <property type="protein sequence ID" value="KAK2560104.1"/>
    <property type="molecule type" value="Genomic_DNA"/>
</dbReference>
<proteinExistence type="inferred from homology"/>
<name>A0AAD9V3N7_ACRCE</name>
<keyword evidence="2" id="KW-0479">Metal-binding</keyword>
<feature type="domain" description="Metallo-beta-lactamase" evidence="5">
    <location>
        <begin position="47"/>
        <end position="216"/>
    </location>
</feature>
<gene>
    <name evidence="6" type="ORF">P5673_017065</name>
</gene>
<comment type="caution">
    <text evidence="6">The sequence shown here is derived from an EMBL/GenBank/DDBJ whole genome shotgun (WGS) entry which is preliminary data.</text>
</comment>
<organism evidence="6 7">
    <name type="scientific">Acropora cervicornis</name>
    <name type="common">Staghorn coral</name>
    <dbReference type="NCBI Taxonomy" id="6130"/>
    <lineage>
        <taxon>Eukaryota</taxon>
        <taxon>Metazoa</taxon>
        <taxon>Cnidaria</taxon>
        <taxon>Anthozoa</taxon>
        <taxon>Hexacorallia</taxon>
        <taxon>Scleractinia</taxon>
        <taxon>Astrocoeniina</taxon>
        <taxon>Acroporidae</taxon>
        <taxon>Acropora</taxon>
    </lineage>
</organism>